<feature type="chain" id="PRO_5003654187" evidence="16">
    <location>
        <begin position="26"/>
        <end position="790"/>
    </location>
</feature>
<evidence type="ECO:0000313" key="19">
    <source>
        <dbReference type="Proteomes" id="UP000009144"/>
    </source>
</evidence>
<dbReference type="InterPro" id="IPR011662">
    <property type="entry name" value="Secretin/TonB_short_N"/>
</dbReference>
<accession>I1XF58</accession>
<dbReference type="PROSITE" id="PS52016">
    <property type="entry name" value="TONB_DEPENDENT_REC_3"/>
    <property type="match status" value="1"/>
</dbReference>
<name>I1XF58_METNJ</name>
<dbReference type="InterPro" id="IPR039426">
    <property type="entry name" value="TonB-dep_rcpt-like"/>
</dbReference>
<evidence type="ECO:0000256" key="3">
    <source>
        <dbReference type="ARBA" id="ARBA00022448"/>
    </source>
</evidence>
<dbReference type="Gene3D" id="3.55.50.30">
    <property type="match status" value="1"/>
</dbReference>
<evidence type="ECO:0000256" key="1">
    <source>
        <dbReference type="ARBA" id="ARBA00004571"/>
    </source>
</evidence>
<dbReference type="PATRIC" id="fig|754476.3.peg.167"/>
<keyword evidence="8" id="KW-0408">Iron</keyword>
<proteinExistence type="inferred from homology"/>
<feature type="domain" description="Secretin/TonB short N-terminal" evidence="17">
    <location>
        <begin position="52"/>
        <end position="102"/>
    </location>
</feature>
<dbReference type="Gene3D" id="2.170.130.10">
    <property type="entry name" value="TonB-dependent receptor, plug domain"/>
    <property type="match status" value="1"/>
</dbReference>
<dbReference type="FunFam" id="2.170.130.10:FF:000010">
    <property type="entry name" value="Ferripyoverdine receptor"/>
    <property type="match status" value="1"/>
</dbReference>
<gene>
    <name evidence="18" type="ordered locus">Q7A_168</name>
</gene>
<dbReference type="InterPro" id="IPR037066">
    <property type="entry name" value="Plug_dom_sf"/>
</dbReference>
<dbReference type="SMART" id="SM00965">
    <property type="entry name" value="STN"/>
    <property type="match status" value="1"/>
</dbReference>
<dbReference type="NCBIfam" id="TIGR01783">
    <property type="entry name" value="TonB-siderophor"/>
    <property type="match status" value="1"/>
</dbReference>
<dbReference type="STRING" id="754476.Q7A_168"/>
<reference evidence="18 19" key="1">
    <citation type="journal article" date="2012" name="J. Bacteriol.">
        <title>Complete genome sequences of Methylophaga sp. strain JAM1 and Methylophaga sp. strain JAM7.</title>
        <authorList>
            <person name="Villeneuve C."/>
            <person name="Martineau C."/>
            <person name="Mauffrey F."/>
            <person name="Villemur R."/>
        </authorList>
    </citation>
    <scope>NUCLEOTIDE SEQUENCE [LARGE SCALE GENOMIC DNA]</scope>
    <source>
        <strain evidence="18 19">JAM1</strain>
    </source>
</reference>
<dbReference type="eggNOG" id="COG4773">
    <property type="taxonomic scope" value="Bacteria"/>
</dbReference>
<dbReference type="Pfam" id="PF07715">
    <property type="entry name" value="Plug"/>
    <property type="match status" value="1"/>
</dbReference>
<feature type="signal peptide" evidence="16">
    <location>
        <begin position="1"/>
        <end position="25"/>
    </location>
</feature>
<dbReference type="CDD" id="cd01347">
    <property type="entry name" value="ligand_gated_channel"/>
    <property type="match status" value="1"/>
</dbReference>
<evidence type="ECO:0000259" key="17">
    <source>
        <dbReference type="SMART" id="SM00965"/>
    </source>
</evidence>
<evidence type="ECO:0000256" key="5">
    <source>
        <dbReference type="ARBA" id="ARBA00022496"/>
    </source>
</evidence>
<dbReference type="InterPro" id="IPR036942">
    <property type="entry name" value="Beta-barrel_TonB_sf"/>
</dbReference>
<evidence type="ECO:0000256" key="12">
    <source>
        <dbReference type="ARBA" id="ARBA00023170"/>
    </source>
</evidence>
<keyword evidence="4 14" id="KW-1134">Transmembrane beta strand</keyword>
<keyword evidence="12 18" id="KW-0675">Receptor</keyword>
<evidence type="ECO:0000256" key="11">
    <source>
        <dbReference type="ARBA" id="ARBA00023136"/>
    </source>
</evidence>
<evidence type="ECO:0000256" key="6">
    <source>
        <dbReference type="ARBA" id="ARBA00022692"/>
    </source>
</evidence>
<evidence type="ECO:0000256" key="15">
    <source>
        <dbReference type="RuleBase" id="RU003357"/>
    </source>
</evidence>
<sequence>MIKPLLASLLIGLSPALMMAAPVQAAEQSEQFNIAPGPLAQTLNRFAQQAGVAVIMDQNQIAQQQSKGLQGSFTVSSGFAQLLTGSGFQARETNSGYVIEPATSAEQQSESVTLSPVKVSASEIGNLTEGSRSYTTGSVNSINRLNMSLRETPQTITVVTSQQIKDFGYHQMDDVLRSTSGVYVYNRGLNGGAYLSRGFSLQTQYDGVQNPWGISEQNRNPSPDSAILDHVEIVQGASGLLTGAGDPGGTVNMVRKMPTATPQSSFELSGGSWDFQRAVGDVSGPLIESGAIRGRMVMAYQKQNSFVDYEYSNRRVFYGVLEGDLTDTTTVTANVQFQNNKYNDDYGVQMGPQGQDLGYNRSKYFGATWGDMEKENRLYTLRLDQQLADNWQLRATFNRSETDVDNESVFMSGEVDLATGGGLSSRSVLLQREFASNAFDVYLSGPVQLFNREHELVFGANTVNQTNRSRGIYTDIPANLYTYDPATRPYPDNSQFDPWPRKEKTTQDGIYTAGRFNLNDSLKLILGARMSWFESESLKATQEISPYVGIVQDLNEWASVYASYSDIFNPQDRQKASGDFIEPVVGSNYEVGVKTEFYGGKLNAGLALFRLEQTNLAEVDETIAPDTLCDGSCYTASGKVVSEGIDINLAGELLPGWNMMTGYSYVDSEYASGEEKGQQYNTQLPQHIFRLSTIYQLPQTKWSIGGDMQYHSKVYQESANYNGVEGYRTEQGGVALVGLLAKYQINERSEVKLNVNNLFDRKYFESVGAPNYYNTYGAPRSFYLTYSLSL</sequence>
<keyword evidence="11 14" id="KW-0472">Membrane</keyword>
<dbReference type="HOGENOM" id="CLU_008287_9_3_6"/>
<keyword evidence="7 16" id="KW-0732">Signal</keyword>
<dbReference type="GO" id="GO:0038023">
    <property type="term" value="F:signaling receptor activity"/>
    <property type="evidence" value="ECO:0007669"/>
    <property type="project" value="InterPro"/>
</dbReference>
<evidence type="ECO:0000256" key="13">
    <source>
        <dbReference type="ARBA" id="ARBA00023237"/>
    </source>
</evidence>
<dbReference type="Pfam" id="PF07660">
    <property type="entry name" value="STN"/>
    <property type="match status" value="1"/>
</dbReference>
<comment type="subcellular location">
    <subcellularLocation>
        <location evidence="1 14">Cell outer membrane</location>
        <topology evidence="1 14">Multi-pass membrane protein</topology>
    </subcellularLocation>
</comment>
<evidence type="ECO:0000256" key="10">
    <source>
        <dbReference type="ARBA" id="ARBA00023077"/>
    </source>
</evidence>
<dbReference type="Pfam" id="PF00593">
    <property type="entry name" value="TonB_dep_Rec_b-barrel"/>
    <property type="match status" value="1"/>
</dbReference>
<evidence type="ECO:0000313" key="18">
    <source>
        <dbReference type="EMBL" id="AFI83027.1"/>
    </source>
</evidence>
<dbReference type="SUPFAM" id="SSF56935">
    <property type="entry name" value="Porins"/>
    <property type="match status" value="1"/>
</dbReference>
<dbReference type="EMBL" id="CP003390">
    <property type="protein sequence ID" value="AFI83027.1"/>
    <property type="molecule type" value="Genomic_DNA"/>
</dbReference>
<keyword evidence="3 14" id="KW-0813">Transport</keyword>
<dbReference type="Gene3D" id="2.40.170.20">
    <property type="entry name" value="TonB-dependent receptor, beta-barrel domain"/>
    <property type="match status" value="1"/>
</dbReference>
<evidence type="ECO:0000256" key="16">
    <source>
        <dbReference type="SAM" id="SignalP"/>
    </source>
</evidence>
<dbReference type="GO" id="GO:0009279">
    <property type="term" value="C:cell outer membrane"/>
    <property type="evidence" value="ECO:0007669"/>
    <property type="project" value="UniProtKB-SubCell"/>
</dbReference>
<dbReference type="InterPro" id="IPR000531">
    <property type="entry name" value="Beta-barrel_TonB"/>
</dbReference>
<comment type="similarity">
    <text evidence="2 14 15">Belongs to the TonB-dependent receptor family.</text>
</comment>
<dbReference type="Proteomes" id="UP000009144">
    <property type="component" value="Chromosome"/>
</dbReference>
<dbReference type="GO" id="GO:0015891">
    <property type="term" value="P:siderophore transport"/>
    <property type="evidence" value="ECO:0007669"/>
    <property type="project" value="InterPro"/>
</dbReference>
<reference evidence="18 19" key="2">
    <citation type="journal article" date="2013" name="Int. J. Syst. Evol. Microbiol.">
        <title>Methylophaga nitratireducenticrescens sp. nov. and Methylophaga frappieri sp. nov., isolated from the biofilm of the methanol-fed denitrification system treating the seawater at the Montreal Biodome.</title>
        <authorList>
            <person name="Villeneuve C."/>
            <person name="Martineau C."/>
            <person name="Mauffrey F."/>
            <person name="Villemur R."/>
        </authorList>
    </citation>
    <scope>NUCLEOTIDE SEQUENCE [LARGE SCALE GENOMIC DNA]</scope>
    <source>
        <strain evidence="18 19">JAM1</strain>
    </source>
</reference>
<keyword evidence="9" id="KW-0406">Ion transport</keyword>
<dbReference type="KEGG" id="mej:Q7A_168"/>
<keyword evidence="5" id="KW-0410">Iron transport</keyword>
<dbReference type="PANTHER" id="PTHR32552:SF74">
    <property type="entry name" value="HYDROXAMATE SIDEROPHORE RECEPTOR FHUE"/>
    <property type="match status" value="1"/>
</dbReference>
<evidence type="ECO:0000256" key="2">
    <source>
        <dbReference type="ARBA" id="ARBA00009810"/>
    </source>
</evidence>
<evidence type="ECO:0000256" key="8">
    <source>
        <dbReference type="ARBA" id="ARBA00023004"/>
    </source>
</evidence>
<keyword evidence="10 15" id="KW-0798">TonB box</keyword>
<evidence type="ECO:0000256" key="7">
    <source>
        <dbReference type="ARBA" id="ARBA00022729"/>
    </source>
</evidence>
<evidence type="ECO:0000256" key="9">
    <source>
        <dbReference type="ARBA" id="ARBA00023065"/>
    </source>
</evidence>
<dbReference type="PANTHER" id="PTHR32552">
    <property type="entry name" value="FERRICHROME IRON RECEPTOR-RELATED"/>
    <property type="match status" value="1"/>
</dbReference>
<evidence type="ECO:0000256" key="14">
    <source>
        <dbReference type="PROSITE-ProRule" id="PRU01360"/>
    </source>
</evidence>
<protein>
    <submittedName>
        <fullName evidence="18">TonB-dependent siderophore receptor</fullName>
    </submittedName>
</protein>
<organism evidence="18 19">
    <name type="scientific">Methylophaga nitratireducenticrescens</name>
    <dbReference type="NCBI Taxonomy" id="754476"/>
    <lineage>
        <taxon>Bacteria</taxon>
        <taxon>Pseudomonadati</taxon>
        <taxon>Pseudomonadota</taxon>
        <taxon>Gammaproteobacteria</taxon>
        <taxon>Thiotrichales</taxon>
        <taxon>Piscirickettsiaceae</taxon>
        <taxon>Methylophaga</taxon>
    </lineage>
</organism>
<dbReference type="AlphaFoldDB" id="I1XF58"/>
<dbReference type="InterPro" id="IPR010105">
    <property type="entry name" value="TonB_sidphr_rcpt"/>
</dbReference>
<keyword evidence="19" id="KW-1185">Reference proteome</keyword>
<keyword evidence="6 14" id="KW-0812">Transmembrane</keyword>
<dbReference type="GO" id="GO:0015344">
    <property type="term" value="F:siderophore uptake transmembrane transporter activity"/>
    <property type="evidence" value="ECO:0007669"/>
    <property type="project" value="TreeGrafter"/>
</dbReference>
<keyword evidence="13 14" id="KW-0998">Cell outer membrane</keyword>
<evidence type="ECO:0000256" key="4">
    <source>
        <dbReference type="ARBA" id="ARBA00022452"/>
    </source>
</evidence>
<dbReference type="InterPro" id="IPR012910">
    <property type="entry name" value="Plug_dom"/>
</dbReference>